<protein>
    <submittedName>
        <fullName evidence="3">Uncharacterized protein</fullName>
    </submittedName>
</protein>
<evidence type="ECO:0000313" key="4">
    <source>
        <dbReference type="Proteomes" id="UP001055439"/>
    </source>
</evidence>
<evidence type="ECO:0000256" key="1">
    <source>
        <dbReference type="SAM" id="MobiDB-lite"/>
    </source>
</evidence>
<name>A0A9E7FK65_9LILI</name>
<feature type="signal peptide" evidence="2">
    <location>
        <begin position="1"/>
        <end position="29"/>
    </location>
</feature>
<evidence type="ECO:0000256" key="2">
    <source>
        <dbReference type="SAM" id="SignalP"/>
    </source>
</evidence>
<keyword evidence="4" id="KW-1185">Reference proteome</keyword>
<dbReference type="OrthoDB" id="10471566at2759"/>
<accession>A0A9E7FK65</accession>
<sequence>MEHSTTRAITSILVAALLFSALVVSPSHCREVPVHHHPSTGGDGEVSTRGFVSLGRESLFTPPSPTANMSPPGGPSR</sequence>
<dbReference type="AlphaFoldDB" id="A0A9E7FK65"/>
<keyword evidence="2" id="KW-0732">Signal</keyword>
<proteinExistence type="predicted"/>
<reference evidence="3" key="1">
    <citation type="submission" date="2022-05" db="EMBL/GenBank/DDBJ databases">
        <title>The Musa troglodytarum L. genome provides insights into the mechanism of non-climacteric behaviour and enrichment of carotenoids.</title>
        <authorList>
            <person name="Wang J."/>
        </authorList>
    </citation>
    <scope>NUCLEOTIDE SEQUENCE</scope>
    <source>
        <tissue evidence="3">Leaf</tissue>
    </source>
</reference>
<feature type="chain" id="PRO_5038506997" evidence="2">
    <location>
        <begin position="30"/>
        <end position="77"/>
    </location>
</feature>
<organism evidence="3 4">
    <name type="scientific">Musa troglodytarum</name>
    <name type="common">fe'i banana</name>
    <dbReference type="NCBI Taxonomy" id="320322"/>
    <lineage>
        <taxon>Eukaryota</taxon>
        <taxon>Viridiplantae</taxon>
        <taxon>Streptophyta</taxon>
        <taxon>Embryophyta</taxon>
        <taxon>Tracheophyta</taxon>
        <taxon>Spermatophyta</taxon>
        <taxon>Magnoliopsida</taxon>
        <taxon>Liliopsida</taxon>
        <taxon>Zingiberales</taxon>
        <taxon>Musaceae</taxon>
        <taxon>Musa</taxon>
    </lineage>
</organism>
<dbReference type="EMBL" id="CP097506">
    <property type="protein sequence ID" value="URD97208.1"/>
    <property type="molecule type" value="Genomic_DNA"/>
</dbReference>
<dbReference type="Proteomes" id="UP001055439">
    <property type="component" value="Chromosome 4"/>
</dbReference>
<feature type="region of interest" description="Disordered" evidence="1">
    <location>
        <begin position="33"/>
        <end position="77"/>
    </location>
</feature>
<evidence type="ECO:0000313" key="3">
    <source>
        <dbReference type="EMBL" id="URD97208.1"/>
    </source>
</evidence>
<gene>
    <name evidence="3" type="ORF">MUK42_31277</name>
</gene>